<gene>
    <name evidence="1" type="ORF">L798_03263</name>
</gene>
<evidence type="ECO:0000313" key="2">
    <source>
        <dbReference type="Proteomes" id="UP000027135"/>
    </source>
</evidence>
<dbReference type="InParanoid" id="A0A067QGD4"/>
<name>A0A067QGD4_ZOONE</name>
<keyword evidence="2" id="KW-1185">Reference proteome</keyword>
<organism evidence="1 2">
    <name type="scientific">Zootermopsis nevadensis</name>
    <name type="common">Dampwood termite</name>
    <dbReference type="NCBI Taxonomy" id="136037"/>
    <lineage>
        <taxon>Eukaryota</taxon>
        <taxon>Metazoa</taxon>
        <taxon>Ecdysozoa</taxon>
        <taxon>Arthropoda</taxon>
        <taxon>Hexapoda</taxon>
        <taxon>Insecta</taxon>
        <taxon>Pterygota</taxon>
        <taxon>Neoptera</taxon>
        <taxon>Polyneoptera</taxon>
        <taxon>Dictyoptera</taxon>
        <taxon>Blattodea</taxon>
        <taxon>Blattoidea</taxon>
        <taxon>Termitoidae</taxon>
        <taxon>Termopsidae</taxon>
        <taxon>Zootermopsis</taxon>
    </lineage>
</organism>
<evidence type="ECO:0000313" key="1">
    <source>
        <dbReference type="EMBL" id="KDR07272.1"/>
    </source>
</evidence>
<protein>
    <submittedName>
        <fullName evidence="1">Uncharacterized protein</fullName>
    </submittedName>
</protein>
<dbReference type="EMBL" id="KK853482">
    <property type="protein sequence ID" value="KDR07272.1"/>
    <property type="molecule type" value="Genomic_DNA"/>
</dbReference>
<dbReference type="AlphaFoldDB" id="A0A067QGD4"/>
<reference evidence="1 2" key="1">
    <citation type="journal article" date="2014" name="Nat. Commun.">
        <title>Molecular traces of alternative social organization in a termite genome.</title>
        <authorList>
            <person name="Terrapon N."/>
            <person name="Li C."/>
            <person name="Robertson H.M."/>
            <person name="Ji L."/>
            <person name="Meng X."/>
            <person name="Booth W."/>
            <person name="Chen Z."/>
            <person name="Childers C.P."/>
            <person name="Glastad K.M."/>
            <person name="Gokhale K."/>
            <person name="Gowin J."/>
            <person name="Gronenberg W."/>
            <person name="Hermansen R.A."/>
            <person name="Hu H."/>
            <person name="Hunt B.G."/>
            <person name="Huylmans A.K."/>
            <person name="Khalil S.M."/>
            <person name="Mitchell R.D."/>
            <person name="Munoz-Torres M.C."/>
            <person name="Mustard J.A."/>
            <person name="Pan H."/>
            <person name="Reese J.T."/>
            <person name="Scharf M.E."/>
            <person name="Sun F."/>
            <person name="Vogel H."/>
            <person name="Xiao J."/>
            <person name="Yang W."/>
            <person name="Yang Z."/>
            <person name="Yang Z."/>
            <person name="Zhou J."/>
            <person name="Zhu J."/>
            <person name="Brent C.S."/>
            <person name="Elsik C.G."/>
            <person name="Goodisman M.A."/>
            <person name="Liberles D.A."/>
            <person name="Roe R.M."/>
            <person name="Vargo E.L."/>
            <person name="Vilcinskas A."/>
            <person name="Wang J."/>
            <person name="Bornberg-Bauer E."/>
            <person name="Korb J."/>
            <person name="Zhang G."/>
            <person name="Liebig J."/>
        </authorList>
    </citation>
    <scope>NUCLEOTIDE SEQUENCE [LARGE SCALE GENOMIC DNA]</scope>
    <source>
        <tissue evidence="1">Whole organism</tissue>
    </source>
</reference>
<proteinExistence type="predicted"/>
<dbReference type="Proteomes" id="UP000027135">
    <property type="component" value="Unassembled WGS sequence"/>
</dbReference>
<accession>A0A067QGD4</accession>
<sequence length="100" mass="11432">MIKLKQETTGGAIQFIRLDLIQVALEGLKAVSVKTAVFWVAAPCSLIEVYQHFRGPFCLHHQDDESSHEAARTSETSVNFYQTTIQKAAIWSRDWPDYQY</sequence>